<evidence type="ECO:0000313" key="4">
    <source>
        <dbReference type="EMBL" id="KAK1921754.1"/>
    </source>
</evidence>
<name>A0AAD9CTK3_PAPLA</name>
<feature type="compositionally biased region" description="Low complexity" evidence="2">
    <location>
        <begin position="196"/>
        <end position="217"/>
    </location>
</feature>
<keyword evidence="1" id="KW-0863">Zinc-finger</keyword>
<evidence type="ECO:0000259" key="3">
    <source>
        <dbReference type="PROSITE" id="PS50157"/>
    </source>
</evidence>
<organism evidence="4 5">
    <name type="scientific">Papiliotrema laurentii</name>
    <name type="common">Cryptococcus laurentii</name>
    <dbReference type="NCBI Taxonomy" id="5418"/>
    <lineage>
        <taxon>Eukaryota</taxon>
        <taxon>Fungi</taxon>
        <taxon>Dikarya</taxon>
        <taxon>Basidiomycota</taxon>
        <taxon>Agaricomycotina</taxon>
        <taxon>Tremellomycetes</taxon>
        <taxon>Tremellales</taxon>
        <taxon>Rhynchogastremaceae</taxon>
        <taxon>Papiliotrema</taxon>
    </lineage>
</organism>
<dbReference type="AlphaFoldDB" id="A0AAD9CTK3"/>
<keyword evidence="1" id="KW-0862">Zinc</keyword>
<dbReference type="PROSITE" id="PS50157">
    <property type="entry name" value="ZINC_FINGER_C2H2_2"/>
    <property type="match status" value="1"/>
</dbReference>
<feature type="compositionally biased region" description="Polar residues" evidence="2">
    <location>
        <begin position="175"/>
        <end position="187"/>
    </location>
</feature>
<dbReference type="InterPro" id="IPR013087">
    <property type="entry name" value="Znf_C2H2_type"/>
</dbReference>
<accession>A0AAD9CTK3</accession>
<evidence type="ECO:0000313" key="5">
    <source>
        <dbReference type="Proteomes" id="UP001182556"/>
    </source>
</evidence>
<dbReference type="GO" id="GO:0008270">
    <property type="term" value="F:zinc ion binding"/>
    <property type="evidence" value="ECO:0007669"/>
    <property type="project" value="UniProtKB-KW"/>
</dbReference>
<feature type="compositionally biased region" description="Low complexity" evidence="2">
    <location>
        <begin position="224"/>
        <end position="246"/>
    </location>
</feature>
<keyword evidence="5" id="KW-1185">Reference proteome</keyword>
<feature type="region of interest" description="Disordered" evidence="2">
    <location>
        <begin position="130"/>
        <end position="376"/>
    </location>
</feature>
<dbReference type="EMBL" id="JAODAN010000010">
    <property type="protein sequence ID" value="KAK1921754.1"/>
    <property type="molecule type" value="Genomic_DNA"/>
</dbReference>
<comment type="caution">
    <text evidence="4">The sequence shown here is derived from an EMBL/GenBank/DDBJ whole genome shotgun (WGS) entry which is preliminary data.</text>
</comment>
<keyword evidence="1" id="KW-0479">Metal-binding</keyword>
<dbReference type="Proteomes" id="UP001182556">
    <property type="component" value="Unassembled WGS sequence"/>
</dbReference>
<sequence>MASSHFYCKWDFCSLAFRSKSKLESHLHHDHVAHQRSEEVFCKRRKIAPGTYILLSSQRLADRLPIRLSQTTGDITTTTVMTDGTTFDPTTTPLYPPSFSSQPPTLPSSFLLNERDGHMDELDMYTNIISPPISPDIPQTSRLGSKVVPQPAPPGYVSSSKMPHGRNEIIPPTQPSQYDLLTLSSSPFDPPTQPFSHYTPLSPSSSASPSHVGSSQHPFPPSQPNTSSSSHPSSSLPPHLSSPVHSNEGRPETRPDLPATQNHSAQTDHTDSSPHRPAHSPTAPSKPITMPPPAAPVASSHSAPLGIQRSRASSTASMTTTLQFGQSPGKPTSVAAPATADHTVSRGTEGDAGRKVSGGSAGSHESVAFSWGLGSG</sequence>
<feature type="compositionally biased region" description="Low complexity" evidence="2">
    <location>
        <begin position="296"/>
        <end position="321"/>
    </location>
</feature>
<evidence type="ECO:0000256" key="1">
    <source>
        <dbReference type="PROSITE-ProRule" id="PRU00042"/>
    </source>
</evidence>
<protein>
    <recommendedName>
        <fullName evidence="3">C2H2-type domain-containing protein</fullName>
    </recommendedName>
</protein>
<gene>
    <name evidence="4" type="ORF">DB88DRAFT_78781</name>
</gene>
<dbReference type="PROSITE" id="PS00028">
    <property type="entry name" value="ZINC_FINGER_C2H2_1"/>
    <property type="match status" value="1"/>
</dbReference>
<reference evidence="4" key="1">
    <citation type="submission" date="2023-02" db="EMBL/GenBank/DDBJ databases">
        <title>Identification and recombinant expression of a fungal hydrolase from Papiliotrema laurentii that hydrolyzes apple cutin and clears colloidal polyester polyurethane.</title>
        <authorList>
            <consortium name="DOE Joint Genome Institute"/>
            <person name="Roman V.A."/>
            <person name="Bojanowski C."/>
            <person name="Crable B.R."/>
            <person name="Wagner D.N."/>
            <person name="Hung C.S."/>
            <person name="Nadeau L.J."/>
            <person name="Schratz L."/>
            <person name="Haridas S."/>
            <person name="Pangilinan J."/>
            <person name="Lipzen A."/>
            <person name="Na H."/>
            <person name="Yan M."/>
            <person name="Ng V."/>
            <person name="Grigoriev I.V."/>
            <person name="Spatafora J.W."/>
            <person name="Barlow D."/>
            <person name="Biffinger J."/>
            <person name="Kelley-Loughnane N."/>
            <person name="Varaljay V.A."/>
            <person name="Crookes-Goodson W.J."/>
        </authorList>
    </citation>
    <scope>NUCLEOTIDE SEQUENCE</scope>
    <source>
        <strain evidence="4">5307AH</strain>
    </source>
</reference>
<evidence type="ECO:0000256" key="2">
    <source>
        <dbReference type="SAM" id="MobiDB-lite"/>
    </source>
</evidence>
<proteinExistence type="predicted"/>
<feature type="domain" description="C2H2-type" evidence="3">
    <location>
        <begin position="6"/>
        <end position="36"/>
    </location>
</feature>